<comment type="caution">
    <text evidence="2">The sequence shown here is derived from an EMBL/GenBank/DDBJ whole genome shotgun (WGS) entry which is preliminary data.</text>
</comment>
<sequence>MAPSWMDKFIIREDVTTNKRRSTEVPAIEIHYTALAGYYRILGMKDDTRPRHEVKRKSGSRYPFGLRPRSTSRNANIKSILKEMWDLLKSLGGLENCIGSPLTKYHYS</sequence>
<evidence type="ECO:0000313" key="2">
    <source>
        <dbReference type="EMBL" id="KAH7231208.1"/>
    </source>
</evidence>
<organism evidence="2 3">
    <name type="scientific">Fusarium tricinctum</name>
    <dbReference type="NCBI Taxonomy" id="61284"/>
    <lineage>
        <taxon>Eukaryota</taxon>
        <taxon>Fungi</taxon>
        <taxon>Dikarya</taxon>
        <taxon>Ascomycota</taxon>
        <taxon>Pezizomycotina</taxon>
        <taxon>Sordariomycetes</taxon>
        <taxon>Hypocreomycetidae</taxon>
        <taxon>Hypocreales</taxon>
        <taxon>Nectriaceae</taxon>
        <taxon>Fusarium</taxon>
        <taxon>Fusarium tricinctum species complex</taxon>
    </lineage>
</organism>
<gene>
    <name evidence="2" type="ORF">BKA59DRAFT_461485</name>
</gene>
<keyword evidence="3" id="KW-1185">Reference proteome</keyword>
<name>A0A8K0W575_9HYPO</name>
<feature type="region of interest" description="Disordered" evidence="1">
    <location>
        <begin position="49"/>
        <end position="68"/>
    </location>
</feature>
<evidence type="ECO:0000256" key="1">
    <source>
        <dbReference type="SAM" id="MobiDB-lite"/>
    </source>
</evidence>
<reference evidence="2" key="1">
    <citation type="journal article" date="2021" name="Nat. Commun.">
        <title>Genetic determinants of endophytism in the Arabidopsis root mycobiome.</title>
        <authorList>
            <person name="Mesny F."/>
            <person name="Miyauchi S."/>
            <person name="Thiergart T."/>
            <person name="Pickel B."/>
            <person name="Atanasova L."/>
            <person name="Karlsson M."/>
            <person name="Huettel B."/>
            <person name="Barry K.W."/>
            <person name="Haridas S."/>
            <person name="Chen C."/>
            <person name="Bauer D."/>
            <person name="Andreopoulos W."/>
            <person name="Pangilinan J."/>
            <person name="LaButti K."/>
            <person name="Riley R."/>
            <person name="Lipzen A."/>
            <person name="Clum A."/>
            <person name="Drula E."/>
            <person name="Henrissat B."/>
            <person name="Kohler A."/>
            <person name="Grigoriev I.V."/>
            <person name="Martin F.M."/>
            <person name="Hacquard S."/>
        </authorList>
    </citation>
    <scope>NUCLEOTIDE SEQUENCE</scope>
    <source>
        <strain evidence="2">MPI-SDFR-AT-0068</strain>
    </source>
</reference>
<evidence type="ECO:0000313" key="3">
    <source>
        <dbReference type="Proteomes" id="UP000813427"/>
    </source>
</evidence>
<dbReference type="EMBL" id="JAGPXF010000009">
    <property type="protein sequence ID" value="KAH7231208.1"/>
    <property type="molecule type" value="Genomic_DNA"/>
</dbReference>
<dbReference type="AlphaFoldDB" id="A0A8K0W575"/>
<proteinExistence type="predicted"/>
<dbReference type="Proteomes" id="UP000813427">
    <property type="component" value="Unassembled WGS sequence"/>
</dbReference>
<protein>
    <submittedName>
        <fullName evidence="2">Uncharacterized protein</fullName>
    </submittedName>
</protein>
<accession>A0A8K0W575</accession>